<organism evidence="2 3">
    <name type="scientific">Abeliophyllum distichum</name>
    <dbReference type="NCBI Taxonomy" id="126358"/>
    <lineage>
        <taxon>Eukaryota</taxon>
        <taxon>Viridiplantae</taxon>
        <taxon>Streptophyta</taxon>
        <taxon>Embryophyta</taxon>
        <taxon>Tracheophyta</taxon>
        <taxon>Spermatophyta</taxon>
        <taxon>Magnoliopsida</taxon>
        <taxon>eudicotyledons</taxon>
        <taxon>Gunneridae</taxon>
        <taxon>Pentapetalae</taxon>
        <taxon>asterids</taxon>
        <taxon>lamiids</taxon>
        <taxon>Lamiales</taxon>
        <taxon>Oleaceae</taxon>
        <taxon>Forsythieae</taxon>
        <taxon>Abeliophyllum</taxon>
    </lineage>
</organism>
<name>A0ABD1TCN6_9LAMI</name>
<dbReference type="PANTHER" id="PTHR35702:SF2">
    <property type="match status" value="1"/>
</dbReference>
<keyword evidence="1" id="KW-0732">Signal</keyword>
<evidence type="ECO:0008006" key="4">
    <source>
        <dbReference type="Google" id="ProtNLM"/>
    </source>
</evidence>
<evidence type="ECO:0000256" key="1">
    <source>
        <dbReference type="SAM" id="SignalP"/>
    </source>
</evidence>
<gene>
    <name evidence="2" type="ORF">Adt_16084</name>
</gene>
<dbReference type="Proteomes" id="UP001604336">
    <property type="component" value="Unassembled WGS sequence"/>
</dbReference>
<protein>
    <recommendedName>
        <fullName evidence="4">Glycine zipper 2TM domain-containing protein</fullName>
    </recommendedName>
</protein>
<feature type="chain" id="PRO_5044877218" description="Glycine zipper 2TM domain-containing protein" evidence="1">
    <location>
        <begin position="25"/>
        <end position="206"/>
    </location>
</feature>
<dbReference type="PANTHER" id="PTHR35702">
    <property type="entry name" value="EXPRESSED PROTEIN"/>
    <property type="match status" value="1"/>
</dbReference>
<evidence type="ECO:0000313" key="2">
    <source>
        <dbReference type="EMBL" id="KAL2510484.1"/>
    </source>
</evidence>
<keyword evidence="3" id="KW-1185">Reference proteome</keyword>
<feature type="signal peptide" evidence="1">
    <location>
        <begin position="1"/>
        <end position="24"/>
    </location>
</feature>
<accession>A0ABD1TCN6</accession>
<proteinExistence type="predicted"/>
<comment type="caution">
    <text evidence="2">The sequence shown here is derived from an EMBL/GenBank/DDBJ whole genome shotgun (WGS) entry which is preliminary data.</text>
</comment>
<dbReference type="AlphaFoldDB" id="A0ABD1TCN6"/>
<sequence>MMRVQLLSLAGVLVLSFTAEKCRQLVGEEHSSRSRTERFTFTDCFDMRYGTIACVFKEIIKLYLYYIRAVHVQKVRGEVSEKALMDNLSKGRNIDQAVKVAHEEGKKAAKRASRQAKHVMGPIVASGWDFFETLYVGGSLAEGLVRSGGTFVGTFTGGLVGEGKIGWFGFVLGSQMGSWVGGRIGLMAYDVGIGAQYLLHRIPFLS</sequence>
<evidence type="ECO:0000313" key="3">
    <source>
        <dbReference type="Proteomes" id="UP001604336"/>
    </source>
</evidence>
<dbReference type="EMBL" id="JBFOLK010000005">
    <property type="protein sequence ID" value="KAL2510484.1"/>
    <property type="molecule type" value="Genomic_DNA"/>
</dbReference>
<reference evidence="3" key="1">
    <citation type="submission" date="2024-07" db="EMBL/GenBank/DDBJ databases">
        <title>Two chromosome-level genome assemblies of Korean endemic species Abeliophyllum distichum and Forsythia ovata (Oleaceae).</title>
        <authorList>
            <person name="Jang H."/>
        </authorList>
    </citation>
    <scope>NUCLEOTIDE SEQUENCE [LARGE SCALE GENOMIC DNA]</scope>
</reference>